<organism evidence="2 3">
    <name type="scientific">Batillaria attramentaria</name>
    <dbReference type="NCBI Taxonomy" id="370345"/>
    <lineage>
        <taxon>Eukaryota</taxon>
        <taxon>Metazoa</taxon>
        <taxon>Spiralia</taxon>
        <taxon>Lophotrochozoa</taxon>
        <taxon>Mollusca</taxon>
        <taxon>Gastropoda</taxon>
        <taxon>Caenogastropoda</taxon>
        <taxon>Sorbeoconcha</taxon>
        <taxon>Cerithioidea</taxon>
        <taxon>Batillariidae</taxon>
        <taxon>Batillaria</taxon>
    </lineage>
</organism>
<evidence type="ECO:0000313" key="2">
    <source>
        <dbReference type="EMBL" id="KAK7488699.1"/>
    </source>
</evidence>
<feature type="region of interest" description="Disordered" evidence="1">
    <location>
        <begin position="37"/>
        <end position="57"/>
    </location>
</feature>
<evidence type="ECO:0000256" key="1">
    <source>
        <dbReference type="SAM" id="MobiDB-lite"/>
    </source>
</evidence>
<keyword evidence="3" id="KW-1185">Reference proteome</keyword>
<protein>
    <submittedName>
        <fullName evidence="2">Uncharacterized protein</fullName>
    </submittedName>
</protein>
<feature type="compositionally biased region" description="Polar residues" evidence="1">
    <location>
        <begin position="46"/>
        <end position="57"/>
    </location>
</feature>
<accession>A0ABD0KNC1</accession>
<sequence>MVKVLFPHTSASALPASSRLSFVDEFQKSIPLKNVSMKRQPHEDAFTQTGSQLKTSTKMAAKPEVCLPNTSARDCA</sequence>
<dbReference type="EMBL" id="JACVVK020000147">
    <property type="protein sequence ID" value="KAK7488699.1"/>
    <property type="molecule type" value="Genomic_DNA"/>
</dbReference>
<name>A0ABD0KNC1_9CAEN</name>
<gene>
    <name evidence="2" type="ORF">BaRGS_00019996</name>
</gene>
<reference evidence="2 3" key="1">
    <citation type="journal article" date="2023" name="Sci. Data">
        <title>Genome assembly of the Korean intertidal mud-creeper Batillaria attramentaria.</title>
        <authorList>
            <person name="Patra A.K."/>
            <person name="Ho P.T."/>
            <person name="Jun S."/>
            <person name="Lee S.J."/>
            <person name="Kim Y."/>
            <person name="Won Y.J."/>
        </authorList>
    </citation>
    <scope>NUCLEOTIDE SEQUENCE [LARGE SCALE GENOMIC DNA]</scope>
    <source>
        <strain evidence="2">Wonlab-2016</strain>
    </source>
</reference>
<comment type="caution">
    <text evidence="2">The sequence shown here is derived from an EMBL/GenBank/DDBJ whole genome shotgun (WGS) entry which is preliminary data.</text>
</comment>
<dbReference type="AlphaFoldDB" id="A0ABD0KNC1"/>
<proteinExistence type="predicted"/>
<evidence type="ECO:0000313" key="3">
    <source>
        <dbReference type="Proteomes" id="UP001519460"/>
    </source>
</evidence>
<dbReference type="Proteomes" id="UP001519460">
    <property type="component" value="Unassembled WGS sequence"/>
</dbReference>